<evidence type="ECO:0000313" key="2">
    <source>
        <dbReference type="Proteomes" id="UP000683925"/>
    </source>
</evidence>
<accession>A0A8S1RZF1</accession>
<organism evidence="1 2">
    <name type="scientific">Paramecium octaurelia</name>
    <dbReference type="NCBI Taxonomy" id="43137"/>
    <lineage>
        <taxon>Eukaryota</taxon>
        <taxon>Sar</taxon>
        <taxon>Alveolata</taxon>
        <taxon>Ciliophora</taxon>
        <taxon>Intramacronucleata</taxon>
        <taxon>Oligohymenophorea</taxon>
        <taxon>Peniculida</taxon>
        <taxon>Parameciidae</taxon>
        <taxon>Paramecium</taxon>
    </lineage>
</organism>
<dbReference type="EMBL" id="CAJJDP010000001">
    <property type="protein sequence ID" value="CAD8132475.1"/>
    <property type="molecule type" value="Genomic_DNA"/>
</dbReference>
<sequence>MEFQDRDYKQINQDVDYIINIYFFESQHKSQFPQQYIASVNILLSKNSHNIDLIRIISFYSKSDANVTSWCCLIEIQFFKIEKKSPKKQQVFSRRF</sequence>
<dbReference type="Proteomes" id="UP000683925">
    <property type="component" value="Unassembled WGS sequence"/>
</dbReference>
<keyword evidence="2" id="KW-1185">Reference proteome</keyword>
<protein>
    <submittedName>
        <fullName evidence="1">Uncharacterized protein</fullName>
    </submittedName>
</protein>
<reference evidence="1" key="1">
    <citation type="submission" date="2021-01" db="EMBL/GenBank/DDBJ databases">
        <authorList>
            <consortium name="Genoscope - CEA"/>
            <person name="William W."/>
        </authorList>
    </citation>
    <scope>NUCLEOTIDE SEQUENCE</scope>
</reference>
<proteinExistence type="predicted"/>
<name>A0A8S1RZF1_PAROT</name>
<gene>
    <name evidence="1" type="ORF">POCTA_138.1.T0030452</name>
</gene>
<evidence type="ECO:0000313" key="1">
    <source>
        <dbReference type="EMBL" id="CAD8132475.1"/>
    </source>
</evidence>
<dbReference type="AlphaFoldDB" id="A0A8S1RZF1"/>
<comment type="caution">
    <text evidence="1">The sequence shown here is derived from an EMBL/GenBank/DDBJ whole genome shotgun (WGS) entry which is preliminary data.</text>
</comment>